<comment type="catalytic activity">
    <reaction evidence="7">
        <text>4-imidazolone-5-propanoate + H2O = N-formimidoyl-L-glutamate</text>
        <dbReference type="Rhea" id="RHEA:23660"/>
        <dbReference type="ChEBI" id="CHEBI:15377"/>
        <dbReference type="ChEBI" id="CHEBI:58928"/>
        <dbReference type="ChEBI" id="CHEBI:77893"/>
        <dbReference type="EC" id="3.5.2.7"/>
    </reaction>
</comment>
<feature type="binding site" evidence="7">
    <location>
        <position position="76"/>
    </location>
    <ligand>
        <name>Zn(2+)</name>
        <dbReference type="ChEBI" id="CHEBI:29105"/>
    </ligand>
</feature>
<dbReference type="RefSeq" id="WP_109201131.1">
    <property type="nucleotide sequence ID" value="NZ_QEWS01000002.1"/>
</dbReference>
<organism evidence="9 11">
    <name type="scientific">Ignatzschineria cameli</name>
    <dbReference type="NCBI Taxonomy" id="2182793"/>
    <lineage>
        <taxon>Bacteria</taxon>
        <taxon>Pseudomonadati</taxon>
        <taxon>Pseudomonadota</taxon>
        <taxon>Gammaproteobacteria</taxon>
        <taxon>Cardiobacteriales</taxon>
        <taxon>Ignatzschineriaceae</taxon>
        <taxon>Ignatzschineria</taxon>
    </lineage>
</organism>
<dbReference type="GO" id="GO:0008270">
    <property type="term" value="F:zinc ion binding"/>
    <property type="evidence" value="ECO:0007669"/>
    <property type="project" value="UniProtKB-UniRule"/>
</dbReference>
<dbReference type="Proteomes" id="UP000245059">
    <property type="component" value="Unassembled WGS sequence"/>
</dbReference>
<dbReference type="PANTHER" id="PTHR42752">
    <property type="entry name" value="IMIDAZOLONEPROPIONASE"/>
    <property type="match status" value="1"/>
</dbReference>
<dbReference type="UniPathway" id="UPA00379">
    <property type="reaction ID" value="UER00551"/>
</dbReference>
<protein>
    <recommendedName>
        <fullName evidence="1 7">Imidazolonepropionase</fullName>
        <ecNumber evidence="1 7">3.5.2.7</ecNumber>
    </recommendedName>
    <alternativeName>
        <fullName evidence="7">Imidazolone-5-propionate hydrolase</fullName>
    </alternativeName>
</protein>
<comment type="pathway">
    <text evidence="7">Amino-acid degradation; L-histidine degradation into L-glutamate; N-formimidoyl-L-glutamate from L-histidine: step 3/3.</text>
</comment>
<feature type="binding site" evidence="7">
    <location>
        <position position="146"/>
    </location>
    <ligand>
        <name>4-imidazolone-5-propanoate</name>
        <dbReference type="ChEBI" id="CHEBI:77893"/>
    </ligand>
</feature>
<dbReference type="EMBL" id="QEWV01000002">
    <property type="protein sequence ID" value="PWD93813.1"/>
    <property type="molecule type" value="Genomic_DNA"/>
</dbReference>
<dbReference type="NCBIfam" id="TIGR01224">
    <property type="entry name" value="hutI"/>
    <property type="match status" value="1"/>
</dbReference>
<evidence type="ECO:0000256" key="1">
    <source>
        <dbReference type="ARBA" id="ARBA00012864"/>
    </source>
</evidence>
<evidence type="ECO:0000313" key="10">
    <source>
        <dbReference type="EMBL" id="PWD93813.1"/>
    </source>
</evidence>
<dbReference type="Gene3D" id="3.20.20.140">
    <property type="entry name" value="Metal-dependent hydrolases"/>
    <property type="match status" value="1"/>
</dbReference>
<sequence>MQNQERNQTIWHNCQIATMADGRYNLIEKGVIVTEKGKIRWIGSEADFSYTDYIHYHKCDLEERLVTPGFIDCHTHLVFGGNRSEEFEARLEGVSYTEIAKRGGGIQSTVNATRQASEEGLFHTAKRRIEHLMADGVTTVEIKSGYGLDLESELKMLSVIAQLKKEMPISIHTTFLAAHALPKEFGDDSDRYIDYIIEEVLPKVVEHCDIDALDAFCEHIAFSPAQVERLFIAAKEYQIPIKLHAEQLSSLHGSTLAAKYGALSADHMEYADDSDAKAMAEAGTVAVLLPGAFYMLRETQYPPIEAFKREGVKIALSTDLNPGTSPLLSLRLALNMGCTLFKLTPEETLAGVTYNAAFALGVEKSEGSLEVGKLANFVAWEVTHPAELSYWLGGTLNNRVIYQGIEISNPMNK</sequence>
<evidence type="ECO:0000256" key="4">
    <source>
        <dbReference type="ARBA" id="ARBA00022808"/>
    </source>
</evidence>
<comment type="subcellular location">
    <subcellularLocation>
        <location evidence="7">Cytoplasm</location>
    </subcellularLocation>
</comment>
<dbReference type="GO" id="GO:0019557">
    <property type="term" value="P:L-histidine catabolic process to glutamate and formate"/>
    <property type="evidence" value="ECO:0007669"/>
    <property type="project" value="UniProtKB-UniPathway"/>
</dbReference>
<dbReference type="InterPro" id="IPR005920">
    <property type="entry name" value="HutI"/>
</dbReference>
<dbReference type="InterPro" id="IPR006680">
    <property type="entry name" value="Amidohydro-rel"/>
</dbReference>
<evidence type="ECO:0000256" key="3">
    <source>
        <dbReference type="ARBA" id="ARBA00022801"/>
    </source>
</evidence>
<feature type="domain" description="Amidohydrolase-related" evidence="8">
    <location>
        <begin position="65"/>
        <end position="385"/>
    </location>
</feature>
<feature type="binding site" evidence="7">
    <location>
        <position position="76"/>
    </location>
    <ligand>
        <name>Fe(3+)</name>
        <dbReference type="ChEBI" id="CHEBI:29034"/>
    </ligand>
</feature>
<evidence type="ECO:0000256" key="7">
    <source>
        <dbReference type="HAMAP-Rule" id="MF_00372"/>
    </source>
</evidence>
<name>A0A2U2ATR0_9GAMM</name>
<feature type="binding site" evidence="7">
    <location>
        <position position="321"/>
    </location>
    <ligand>
        <name>N-formimidoyl-L-glutamate</name>
        <dbReference type="ChEBI" id="CHEBI:58928"/>
    </ligand>
</feature>
<dbReference type="Proteomes" id="UP000245217">
    <property type="component" value="Unassembled WGS sequence"/>
</dbReference>
<feature type="binding site" evidence="7">
    <location>
        <position position="74"/>
    </location>
    <ligand>
        <name>Zn(2+)</name>
        <dbReference type="ChEBI" id="CHEBI:29105"/>
    </ligand>
</feature>
<dbReference type="SUPFAM" id="SSF51338">
    <property type="entry name" value="Composite domain of metallo-dependent hydrolases"/>
    <property type="match status" value="1"/>
</dbReference>
<feature type="binding site" evidence="7">
    <location>
        <position position="244"/>
    </location>
    <ligand>
        <name>Zn(2+)</name>
        <dbReference type="ChEBI" id="CHEBI:29105"/>
    </ligand>
</feature>
<reference evidence="9" key="1">
    <citation type="journal article" date="2018" name="Genome Announc.">
        <title>Ignatzschineria cameli sp. nov., isolated from necrotic foot tissue of dromedaries (Camelus dromedarius) and associated maggots (Wohlfahrtia species) in Dubai.</title>
        <authorList>
            <person name="Tsang C.C."/>
            <person name="Tang J.Y."/>
            <person name="Fong J.Y."/>
            <person name="Kinne J."/>
            <person name="Lee H.H."/>
            <person name="Joseph M."/>
            <person name="Jose S."/>
            <person name="Schuster R.K."/>
            <person name="Tang Y."/>
            <person name="Sivakumar S."/>
            <person name="Chen J.H."/>
            <person name="Teng J.L."/>
            <person name="Lau S.K."/>
            <person name="Wernery U."/>
            <person name="Woo P.C."/>
        </authorList>
    </citation>
    <scope>NUCLEOTIDE SEQUENCE</scope>
    <source>
        <strain evidence="9">UAE-HKU57</strain>
        <strain evidence="10">UAE-HKU58</strain>
    </source>
</reference>
<keyword evidence="4 7" id="KW-0369">Histidine metabolism</keyword>
<comment type="cofactor">
    <cofactor evidence="7">
        <name>Zn(2+)</name>
        <dbReference type="ChEBI" id="CHEBI:29105"/>
    </cofactor>
    <cofactor evidence="7">
        <name>Fe(3+)</name>
        <dbReference type="ChEBI" id="CHEBI:29034"/>
    </cofactor>
    <text evidence="7">Binds 1 zinc or iron ion per subunit.</text>
</comment>
<dbReference type="InterPro" id="IPR011059">
    <property type="entry name" value="Metal-dep_hydrolase_composite"/>
</dbReference>
<dbReference type="Pfam" id="PF01979">
    <property type="entry name" value="Amidohydro_1"/>
    <property type="match status" value="1"/>
</dbReference>
<dbReference type="FunFam" id="3.20.20.140:FF:000007">
    <property type="entry name" value="Imidazolonepropionase"/>
    <property type="match status" value="1"/>
</dbReference>
<dbReference type="InterPro" id="IPR032466">
    <property type="entry name" value="Metal_Hydrolase"/>
</dbReference>
<feature type="binding site" evidence="7">
    <location>
        <position position="146"/>
    </location>
    <ligand>
        <name>N-formimidoyl-L-glutamate</name>
        <dbReference type="ChEBI" id="CHEBI:58928"/>
    </ligand>
</feature>
<evidence type="ECO:0000313" key="9">
    <source>
        <dbReference type="EMBL" id="PWD88121.1"/>
    </source>
</evidence>
<feature type="binding site" evidence="7">
    <location>
        <position position="83"/>
    </location>
    <ligand>
        <name>4-imidazolone-5-propanoate</name>
        <dbReference type="ChEBI" id="CHEBI:77893"/>
    </ligand>
</feature>
<feature type="binding site" evidence="7">
    <location>
        <position position="179"/>
    </location>
    <ligand>
        <name>4-imidazolone-5-propanoate</name>
        <dbReference type="ChEBI" id="CHEBI:77893"/>
    </ligand>
</feature>
<comment type="function">
    <text evidence="7">Catalyzes the hydrolytic cleavage of the carbon-nitrogen bond in imidazolone-5-propanoate to yield N-formimidoyl-L-glutamate. It is the third step in the universal histidine degradation pathway.</text>
</comment>
<keyword evidence="3 7" id="KW-0378">Hydrolase</keyword>
<accession>A0A2U2ATR0</accession>
<feature type="binding site" evidence="7">
    <location>
        <position position="247"/>
    </location>
    <ligand>
        <name>4-imidazolone-5-propanoate</name>
        <dbReference type="ChEBI" id="CHEBI:77893"/>
    </ligand>
</feature>
<dbReference type="CDD" id="cd01296">
    <property type="entry name" value="Imidazolone-5PH"/>
    <property type="match status" value="1"/>
</dbReference>
<dbReference type="AlphaFoldDB" id="A0A2U2ATR0"/>
<evidence type="ECO:0000256" key="6">
    <source>
        <dbReference type="ARBA" id="ARBA00023004"/>
    </source>
</evidence>
<dbReference type="HAMAP" id="MF_00372">
    <property type="entry name" value="HutI"/>
    <property type="match status" value="1"/>
</dbReference>
<dbReference type="PANTHER" id="PTHR42752:SF1">
    <property type="entry name" value="IMIDAZOLONEPROPIONASE-RELATED"/>
    <property type="match status" value="1"/>
</dbReference>
<dbReference type="SUPFAM" id="SSF51556">
    <property type="entry name" value="Metallo-dependent hydrolases"/>
    <property type="match status" value="1"/>
</dbReference>
<gene>
    <name evidence="7" type="primary">hutI</name>
    <name evidence="9" type="ORF">DC077_02275</name>
    <name evidence="10" type="ORF">DC078_03020</name>
</gene>
<feature type="binding site" evidence="7">
    <location>
        <position position="319"/>
    </location>
    <ligand>
        <name>Zn(2+)</name>
        <dbReference type="ChEBI" id="CHEBI:29105"/>
    </ligand>
</feature>
<evidence type="ECO:0000256" key="2">
    <source>
        <dbReference type="ARBA" id="ARBA00022723"/>
    </source>
</evidence>
<feature type="binding site" evidence="7">
    <location>
        <position position="323"/>
    </location>
    <ligand>
        <name>N-formimidoyl-L-glutamate</name>
        <dbReference type="ChEBI" id="CHEBI:58928"/>
    </ligand>
</feature>
<keyword evidence="6 7" id="KW-0408">Iron</keyword>
<dbReference type="EC" id="3.5.2.7" evidence="1 7"/>
<dbReference type="OrthoDB" id="9776455at2"/>
<dbReference type="GO" id="GO:0019556">
    <property type="term" value="P:L-histidine catabolic process to glutamate and formamide"/>
    <property type="evidence" value="ECO:0007669"/>
    <property type="project" value="UniProtKB-UniRule"/>
</dbReference>
<evidence type="ECO:0000259" key="8">
    <source>
        <dbReference type="Pfam" id="PF01979"/>
    </source>
</evidence>
<dbReference type="GO" id="GO:0050480">
    <property type="term" value="F:imidazolonepropionase activity"/>
    <property type="evidence" value="ECO:0007669"/>
    <property type="project" value="UniProtKB-UniRule"/>
</dbReference>
<keyword evidence="5 7" id="KW-0862">Zinc</keyword>
<comment type="caution">
    <text evidence="9">The sequence shown here is derived from an EMBL/GenBank/DDBJ whole genome shotgun (WGS) entry which is preliminary data.</text>
</comment>
<evidence type="ECO:0000256" key="5">
    <source>
        <dbReference type="ARBA" id="ARBA00022833"/>
    </source>
</evidence>
<keyword evidence="7" id="KW-0963">Cytoplasm</keyword>
<dbReference type="GO" id="GO:0005737">
    <property type="term" value="C:cytoplasm"/>
    <property type="evidence" value="ECO:0007669"/>
    <property type="project" value="UniProtKB-SubCell"/>
</dbReference>
<keyword evidence="2 7" id="KW-0479">Metal-binding</keyword>
<feature type="binding site" evidence="7">
    <location>
        <position position="74"/>
    </location>
    <ligand>
        <name>Fe(3+)</name>
        <dbReference type="ChEBI" id="CHEBI:29034"/>
    </ligand>
</feature>
<keyword evidence="12" id="KW-1185">Reference proteome</keyword>
<dbReference type="EMBL" id="QEWW01000001">
    <property type="protein sequence ID" value="PWD88121.1"/>
    <property type="molecule type" value="Genomic_DNA"/>
</dbReference>
<feature type="binding site" evidence="7">
    <location>
        <position position="244"/>
    </location>
    <ligand>
        <name>Fe(3+)</name>
        <dbReference type="ChEBI" id="CHEBI:29034"/>
    </ligand>
</feature>
<dbReference type="GO" id="GO:0005506">
    <property type="term" value="F:iron ion binding"/>
    <property type="evidence" value="ECO:0007669"/>
    <property type="project" value="UniProtKB-UniRule"/>
</dbReference>
<proteinExistence type="inferred from homology"/>
<dbReference type="Gene3D" id="2.30.40.10">
    <property type="entry name" value="Urease, subunit C, domain 1"/>
    <property type="match status" value="1"/>
</dbReference>
<feature type="binding site" evidence="7">
    <location>
        <position position="324"/>
    </location>
    <ligand>
        <name>4-imidazolone-5-propanoate</name>
        <dbReference type="ChEBI" id="CHEBI:77893"/>
    </ligand>
</feature>
<comment type="similarity">
    <text evidence="7">Belongs to the metallo-dependent hydrolases superfamily. HutI family.</text>
</comment>
<evidence type="ECO:0000313" key="12">
    <source>
        <dbReference type="Proteomes" id="UP000245217"/>
    </source>
</evidence>
<feature type="binding site" evidence="7">
    <location>
        <position position="319"/>
    </location>
    <ligand>
        <name>Fe(3+)</name>
        <dbReference type="ChEBI" id="CHEBI:29034"/>
    </ligand>
</feature>
<evidence type="ECO:0000313" key="11">
    <source>
        <dbReference type="Proteomes" id="UP000245059"/>
    </source>
</evidence>
<reference evidence="11 12" key="2">
    <citation type="submission" date="2018-05" db="EMBL/GenBank/DDBJ databases">
        <title>Ignatzschineria dubaiensis sp. nov., isolated from necrotic foot tissues of dromedaries (Camelus dromedarius) and associated maggots in Dubai, United Arab Emirates.</title>
        <authorList>
            <person name="Tsang C.C."/>
            <person name="Tang J.Y.M."/>
            <person name="Fong J.Y.H."/>
            <person name="Kinne J."/>
            <person name="Lee H.H."/>
            <person name="Joseph M."/>
            <person name="Jose S."/>
            <person name="Schuster R.K."/>
            <person name="Tang Y."/>
            <person name="Sivakumar S."/>
            <person name="Chen J.H.K."/>
            <person name="Teng J.L.L."/>
            <person name="Lau S.K.P."/>
            <person name="Wernery U."/>
            <person name="Woo P.C.Y."/>
        </authorList>
    </citation>
    <scope>NUCLEOTIDE SEQUENCE [LARGE SCALE GENOMIC DNA]</scope>
    <source>
        <strain evidence="11">UAE-HKU57</strain>
        <strain evidence="12">UAE-HKU58</strain>
    </source>
</reference>